<organism evidence="1 2">
    <name type="scientific">Funneliformis mosseae</name>
    <name type="common">Endomycorrhizal fungus</name>
    <name type="synonym">Glomus mosseae</name>
    <dbReference type="NCBI Taxonomy" id="27381"/>
    <lineage>
        <taxon>Eukaryota</taxon>
        <taxon>Fungi</taxon>
        <taxon>Fungi incertae sedis</taxon>
        <taxon>Mucoromycota</taxon>
        <taxon>Glomeromycotina</taxon>
        <taxon>Glomeromycetes</taxon>
        <taxon>Glomerales</taxon>
        <taxon>Glomeraceae</taxon>
        <taxon>Funneliformis</taxon>
    </lineage>
</organism>
<dbReference type="AlphaFoldDB" id="A0A9N9BV55"/>
<keyword evidence="2" id="KW-1185">Reference proteome</keyword>
<dbReference type="Proteomes" id="UP000789375">
    <property type="component" value="Unassembled WGS sequence"/>
</dbReference>
<gene>
    <name evidence="1" type="ORF">FMOSSE_LOCUS7786</name>
</gene>
<sequence length="41" mass="4659">MFVILREYKDNSNFASYCIIDAACNILPGLIYSVSKYTQPP</sequence>
<reference evidence="1" key="1">
    <citation type="submission" date="2021-06" db="EMBL/GenBank/DDBJ databases">
        <authorList>
            <person name="Kallberg Y."/>
            <person name="Tangrot J."/>
            <person name="Rosling A."/>
        </authorList>
    </citation>
    <scope>NUCLEOTIDE SEQUENCE</scope>
    <source>
        <strain evidence="1">87-6 pot B 2015</strain>
    </source>
</reference>
<evidence type="ECO:0000313" key="2">
    <source>
        <dbReference type="Proteomes" id="UP000789375"/>
    </source>
</evidence>
<protein>
    <submittedName>
        <fullName evidence="1">4900_t:CDS:1</fullName>
    </submittedName>
</protein>
<evidence type="ECO:0000313" key="1">
    <source>
        <dbReference type="EMBL" id="CAG8577652.1"/>
    </source>
</evidence>
<accession>A0A9N9BV55</accession>
<name>A0A9N9BV55_FUNMO</name>
<comment type="caution">
    <text evidence="1">The sequence shown here is derived from an EMBL/GenBank/DDBJ whole genome shotgun (WGS) entry which is preliminary data.</text>
</comment>
<dbReference type="EMBL" id="CAJVPP010001888">
    <property type="protein sequence ID" value="CAG8577652.1"/>
    <property type="molecule type" value="Genomic_DNA"/>
</dbReference>
<proteinExistence type="predicted"/>